<dbReference type="RefSeq" id="WP_136078843.1">
    <property type="nucleotide sequence ID" value="NZ_CAAHFG010000001.1"/>
</dbReference>
<gene>
    <name evidence="6 12" type="primary">ppk</name>
    <name evidence="12" type="ORF">PDESU_01813</name>
</gene>
<sequence>MAAKKEIPRYFNRELSWLEFNQRVLEEAKAPENPMLERLKFLAITASNLDEFFMVRFGGLHMARKAGRRKKDPAGLTPLAQLREINARAHAMMNDLHGCFNEVVSPALAAGGIRHADIAALSSEQESTIYELFIDELFPVITPVAVEGKTFPRIPNLALLLLVRLQAKGTKEPEERYAVLSLDRAGGRIVQLPAEAGYAYVLREEVVRKYAANWFPGYEVKECAAFRITRNADFAVQENEAPDLLSGMEDVLEERKTGDCIRLEVDRGISAGLLKFLCRKLLVADENIYPIEGMLNLKDFMPMAFLEGFDELKTEAWPPQPSPDVIPNEPMFGQIAQRDILFYHPYETFDPVIRFIEEAAVDPDTMAIKMVLYRTSSDSAIIAALKRAAENGINVTVLMELKARFDEARNIGWARDLEQCGVQVIYGVKGYKTHAKVCFVVRRESTGIVRYCHFGTGNYNESTAKLYGDISYMTCNAELGADASAFFNALCGYAQPAGFNLISMAPIGMRNKLLELIDFEIERAKGGRKAVINAKVNSLVDVALSEKLHEAARAGVKIKLNIRGICCLKPTKNIEVVSIIDRYLEHARIIHFHHDGKPRVYIASADWMPRNLDKRLELMVPVEDKACRDRLIQALELHMADNQSSWLLMADGSYRRVAPKKGGKKIRSQEILYNQACEAVETAKKNRRTQFEPHRPESK</sequence>
<evidence type="ECO:0000256" key="2">
    <source>
        <dbReference type="ARBA" id="ARBA00022679"/>
    </source>
</evidence>
<evidence type="ECO:0000259" key="8">
    <source>
        <dbReference type="Pfam" id="PF02503"/>
    </source>
</evidence>
<dbReference type="InterPro" id="IPR041108">
    <property type="entry name" value="PP_kinase_C_1"/>
</dbReference>
<feature type="binding site" evidence="6">
    <location>
        <position position="563"/>
    </location>
    <ligand>
        <name>ATP</name>
        <dbReference type="ChEBI" id="CHEBI:30616"/>
    </ligand>
</feature>
<keyword evidence="3 6" id="KW-0547">Nucleotide-binding</keyword>
<dbReference type="InterPro" id="IPR003414">
    <property type="entry name" value="PP_kinase"/>
</dbReference>
<feature type="active site" description="Phosphohistidine intermediate" evidence="6">
    <location>
        <position position="434"/>
    </location>
</feature>
<dbReference type="InterPro" id="IPR024953">
    <property type="entry name" value="PP_kinase_middle"/>
</dbReference>
<dbReference type="NCBIfam" id="NF003921">
    <property type="entry name" value="PRK05443.2-2"/>
    <property type="match status" value="1"/>
</dbReference>
<protein>
    <recommendedName>
        <fullName evidence="6 7">Polyphosphate kinase</fullName>
        <ecNumber evidence="6 7">2.7.4.1</ecNumber>
    </recommendedName>
    <alternativeName>
        <fullName evidence="6">ATP-polyphosphate phosphotransferase</fullName>
    </alternativeName>
    <alternativeName>
        <fullName evidence="6">Polyphosphoric acid kinase</fullName>
    </alternativeName>
</protein>
<feature type="binding site" evidence="6">
    <location>
        <position position="467"/>
    </location>
    <ligand>
        <name>ATP</name>
        <dbReference type="ChEBI" id="CHEBI:30616"/>
    </ligand>
</feature>
<evidence type="ECO:0000256" key="7">
    <source>
        <dbReference type="RuleBase" id="RU003800"/>
    </source>
</evidence>
<dbReference type="CDD" id="cd09168">
    <property type="entry name" value="PLDc_PaPPK1_C2_like"/>
    <property type="match status" value="1"/>
</dbReference>
<dbReference type="Pfam" id="PF13089">
    <property type="entry name" value="PP_kinase_N"/>
    <property type="match status" value="1"/>
</dbReference>
<accession>A0A6C2U055</accession>
<dbReference type="Pfam" id="PF17941">
    <property type="entry name" value="PP_kinase_C_1"/>
    <property type="match status" value="1"/>
</dbReference>
<evidence type="ECO:0000259" key="11">
    <source>
        <dbReference type="Pfam" id="PF17941"/>
    </source>
</evidence>
<dbReference type="PANTHER" id="PTHR30218">
    <property type="entry name" value="POLYPHOSPHATE KINASE"/>
    <property type="match status" value="1"/>
</dbReference>
<dbReference type="GO" id="GO:0008976">
    <property type="term" value="F:polyphosphate kinase activity"/>
    <property type="evidence" value="ECO:0007669"/>
    <property type="project" value="UniProtKB-UniRule"/>
</dbReference>
<feature type="domain" description="Polyphosphate kinase middle" evidence="8">
    <location>
        <begin position="124"/>
        <end position="302"/>
    </location>
</feature>
<dbReference type="PANTHER" id="PTHR30218:SF0">
    <property type="entry name" value="POLYPHOSPHATE KINASE"/>
    <property type="match status" value="1"/>
</dbReference>
<evidence type="ECO:0000256" key="1">
    <source>
        <dbReference type="ARBA" id="ARBA00022553"/>
    </source>
</evidence>
<organism evidence="12 13">
    <name type="scientific">Pontiella desulfatans</name>
    <dbReference type="NCBI Taxonomy" id="2750659"/>
    <lineage>
        <taxon>Bacteria</taxon>
        <taxon>Pseudomonadati</taxon>
        <taxon>Kiritimatiellota</taxon>
        <taxon>Kiritimatiellia</taxon>
        <taxon>Kiritimatiellales</taxon>
        <taxon>Pontiellaceae</taxon>
        <taxon>Pontiella</taxon>
    </lineage>
</organism>
<comment type="similarity">
    <text evidence="6 7">Belongs to the polyphosphate kinase 1 (PPK1) family.</text>
</comment>
<dbReference type="EC" id="2.7.4.1" evidence="6 7"/>
<dbReference type="NCBIfam" id="NF003917">
    <property type="entry name" value="PRK05443.1-1"/>
    <property type="match status" value="1"/>
</dbReference>
<dbReference type="SUPFAM" id="SSF143724">
    <property type="entry name" value="PHP14-like"/>
    <property type="match status" value="1"/>
</dbReference>
<feature type="domain" description="Polyphosphate kinase C-terminal" evidence="11">
    <location>
        <begin position="331"/>
        <end position="495"/>
    </location>
</feature>
<evidence type="ECO:0000256" key="3">
    <source>
        <dbReference type="ARBA" id="ARBA00022741"/>
    </source>
</evidence>
<dbReference type="EMBL" id="CAAHFG010000001">
    <property type="protein sequence ID" value="VGO13257.1"/>
    <property type="molecule type" value="Genomic_DNA"/>
</dbReference>
<keyword evidence="2 6" id="KW-0808">Transferase</keyword>
<keyword evidence="4 6" id="KW-0418">Kinase</keyword>
<evidence type="ECO:0000259" key="9">
    <source>
        <dbReference type="Pfam" id="PF13089"/>
    </source>
</evidence>
<dbReference type="InterPro" id="IPR025200">
    <property type="entry name" value="PPK_C_dom2"/>
</dbReference>
<dbReference type="PIRSF" id="PIRSF015589">
    <property type="entry name" value="PP_kinase"/>
    <property type="match status" value="1"/>
</dbReference>
<dbReference type="GO" id="GO:0006799">
    <property type="term" value="P:polyphosphate biosynthetic process"/>
    <property type="evidence" value="ECO:0007669"/>
    <property type="project" value="UniProtKB-UniRule"/>
</dbReference>
<dbReference type="Proteomes" id="UP000366872">
    <property type="component" value="Unassembled WGS sequence"/>
</dbReference>
<comment type="PTM">
    <text evidence="6 7">An intermediate of this reaction is the autophosphorylated ppk in which a phosphate is covalently linked to a histidine residue through a N-P bond.</text>
</comment>
<dbReference type="Pfam" id="PF13090">
    <property type="entry name" value="PP_kinase_C"/>
    <property type="match status" value="1"/>
</dbReference>
<keyword evidence="1 6" id="KW-0597">Phosphoprotein</keyword>
<feature type="domain" description="Polyphosphate kinase C-terminal" evidence="10">
    <location>
        <begin position="504"/>
        <end position="669"/>
    </location>
</feature>
<feature type="domain" description="Polyphosphate kinase N-terminal" evidence="9">
    <location>
        <begin position="10"/>
        <end position="114"/>
    </location>
</feature>
<proteinExistence type="inferred from homology"/>
<dbReference type="SUPFAM" id="SSF56024">
    <property type="entry name" value="Phospholipase D/nuclease"/>
    <property type="match status" value="2"/>
</dbReference>
<dbReference type="Gene3D" id="1.20.58.310">
    <property type="entry name" value="Polyphosphate kinase N-terminal domain"/>
    <property type="match status" value="1"/>
</dbReference>
<name>A0A6C2U055_PONDE</name>
<dbReference type="Gene3D" id="3.30.870.10">
    <property type="entry name" value="Endonuclease Chain A"/>
    <property type="match status" value="2"/>
</dbReference>
<feature type="binding site" evidence="6">
    <location>
        <position position="586"/>
    </location>
    <ligand>
        <name>ATP</name>
        <dbReference type="ChEBI" id="CHEBI:30616"/>
    </ligand>
</feature>
<comment type="catalytic activity">
    <reaction evidence="6 7">
        <text>[phosphate](n) + ATP = [phosphate](n+1) + ADP</text>
        <dbReference type="Rhea" id="RHEA:19573"/>
        <dbReference type="Rhea" id="RHEA-COMP:9859"/>
        <dbReference type="Rhea" id="RHEA-COMP:14280"/>
        <dbReference type="ChEBI" id="CHEBI:16838"/>
        <dbReference type="ChEBI" id="CHEBI:30616"/>
        <dbReference type="ChEBI" id="CHEBI:456216"/>
        <dbReference type="EC" id="2.7.4.1"/>
    </reaction>
</comment>
<feature type="binding site" evidence="6">
    <location>
        <position position="48"/>
    </location>
    <ligand>
        <name>ATP</name>
        <dbReference type="ChEBI" id="CHEBI:30616"/>
    </ligand>
</feature>
<dbReference type="GO" id="GO:0009358">
    <property type="term" value="C:polyphosphate kinase complex"/>
    <property type="evidence" value="ECO:0007669"/>
    <property type="project" value="InterPro"/>
</dbReference>
<dbReference type="CDD" id="cd09165">
    <property type="entry name" value="PLDc_PaPPK1_C1_like"/>
    <property type="match status" value="1"/>
</dbReference>
<dbReference type="InterPro" id="IPR025198">
    <property type="entry name" value="PPK_N_dom"/>
</dbReference>
<dbReference type="HAMAP" id="MF_00347">
    <property type="entry name" value="Polyphosphate_kinase"/>
    <property type="match status" value="1"/>
</dbReference>
<dbReference type="GO" id="GO:0046872">
    <property type="term" value="F:metal ion binding"/>
    <property type="evidence" value="ECO:0007669"/>
    <property type="project" value="UniProtKB-KW"/>
</dbReference>
<reference evidence="12 13" key="1">
    <citation type="submission" date="2019-04" db="EMBL/GenBank/DDBJ databases">
        <authorList>
            <person name="Van Vliet M D."/>
        </authorList>
    </citation>
    <scope>NUCLEOTIDE SEQUENCE [LARGE SCALE GENOMIC DNA]</scope>
    <source>
        <strain evidence="12 13">F1</strain>
    </source>
</reference>
<keyword evidence="6" id="KW-0479">Metal-binding</keyword>
<keyword evidence="5 6" id="KW-0067">ATP-binding</keyword>
<evidence type="ECO:0000313" key="13">
    <source>
        <dbReference type="Proteomes" id="UP000366872"/>
    </source>
</evidence>
<evidence type="ECO:0000313" key="12">
    <source>
        <dbReference type="EMBL" id="VGO13257.1"/>
    </source>
</evidence>
<dbReference type="NCBIfam" id="TIGR03705">
    <property type="entry name" value="poly_P_kin"/>
    <property type="match status" value="1"/>
</dbReference>
<evidence type="ECO:0000256" key="4">
    <source>
        <dbReference type="ARBA" id="ARBA00022777"/>
    </source>
</evidence>
<evidence type="ECO:0000256" key="5">
    <source>
        <dbReference type="ARBA" id="ARBA00022840"/>
    </source>
</evidence>
<dbReference type="AlphaFoldDB" id="A0A6C2U055"/>
<evidence type="ECO:0000259" key="10">
    <source>
        <dbReference type="Pfam" id="PF13090"/>
    </source>
</evidence>
<comment type="function">
    <text evidence="6 7">Catalyzes the reversible transfer of the terminal phosphate of ATP to form a long-chain polyphosphate (polyP).</text>
</comment>
<feature type="binding site" evidence="6">
    <location>
        <position position="374"/>
    </location>
    <ligand>
        <name>Mg(2+)</name>
        <dbReference type="ChEBI" id="CHEBI:18420"/>
    </ligand>
</feature>
<dbReference type="InterPro" id="IPR036832">
    <property type="entry name" value="PPK_N_dom_sf"/>
</dbReference>
<comment type="cofactor">
    <cofactor evidence="6">
        <name>Mg(2+)</name>
        <dbReference type="ChEBI" id="CHEBI:18420"/>
    </cofactor>
</comment>
<dbReference type="Pfam" id="PF02503">
    <property type="entry name" value="PP_kinase"/>
    <property type="match status" value="1"/>
</dbReference>
<keyword evidence="6" id="KW-0460">Magnesium</keyword>
<keyword evidence="13" id="KW-1185">Reference proteome</keyword>
<dbReference type="InterPro" id="IPR036830">
    <property type="entry name" value="PP_kinase_middle_dom_sf"/>
</dbReference>
<evidence type="ECO:0000256" key="6">
    <source>
        <dbReference type="HAMAP-Rule" id="MF_00347"/>
    </source>
</evidence>
<dbReference type="GO" id="GO:0005524">
    <property type="term" value="F:ATP binding"/>
    <property type="evidence" value="ECO:0007669"/>
    <property type="project" value="UniProtKB-KW"/>
</dbReference>
<dbReference type="Gene3D" id="3.30.1840.10">
    <property type="entry name" value="Polyphosphate kinase middle domain"/>
    <property type="match status" value="1"/>
</dbReference>
<feature type="binding site" evidence="6">
    <location>
        <position position="404"/>
    </location>
    <ligand>
        <name>Mg(2+)</name>
        <dbReference type="ChEBI" id="CHEBI:18420"/>
    </ligand>
</feature>
<dbReference type="SUPFAM" id="SSF140356">
    <property type="entry name" value="PPK N-terminal domain-like"/>
    <property type="match status" value="1"/>
</dbReference>